<evidence type="ECO:0000313" key="2">
    <source>
        <dbReference type="Proteomes" id="UP001637994"/>
    </source>
</evidence>
<dbReference type="Proteomes" id="UP001637994">
    <property type="component" value="Unassembled WGS sequence"/>
</dbReference>
<organism evidence="1 2">
    <name type="scientific">Anaerococcus kampingae</name>
    <dbReference type="NCBI Taxonomy" id="3115614"/>
    <lineage>
        <taxon>Bacteria</taxon>
        <taxon>Bacillati</taxon>
        <taxon>Bacillota</taxon>
        <taxon>Tissierellia</taxon>
        <taxon>Tissierellales</taxon>
        <taxon>Peptoniphilaceae</taxon>
        <taxon>Anaerococcus</taxon>
    </lineage>
</organism>
<proteinExistence type="predicted"/>
<evidence type="ECO:0000313" key="1">
    <source>
        <dbReference type="EMBL" id="MFO3666460.1"/>
    </source>
</evidence>
<name>A0ABW9MBB9_9FIRM</name>
<evidence type="ECO:0008006" key="3">
    <source>
        <dbReference type="Google" id="ProtNLM"/>
    </source>
</evidence>
<dbReference type="RefSeq" id="WP_410035140.1">
    <property type="nucleotide sequence ID" value="NZ_JBGMEF010000007.1"/>
</dbReference>
<gene>
    <name evidence="1" type="ORF">ACCQ42_01545</name>
</gene>
<keyword evidence="2" id="KW-1185">Reference proteome</keyword>
<protein>
    <recommendedName>
        <fullName evidence="3">GNAT family acetyltransferase</fullName>
    </recommendedName>
</protein>
<dbReference type="EMBL" id="JBGMEF010000007">
    <property type="protein sequence ID" value="MFO3666460.1"/>
    <property type="molecule type" value="Genomic_DNA"/>
</dbReference>
<accession>A0ABW9MBB9</accession>
<sequence length="214" mass="24883">METYTNKFHSKNLYIKIKDMSQIKPEDFDKLIKKSVKALQIGLYSDQTDVIAFLKKCGFSLRRITYELEVGKADLKNPLIDKDLKLKKTTKDQKSYHICLKLLYDYYKKTHQDLNPLSVGLEEFTRTIPENALYYEEKGQIIFAAFLEADEIAYLAGFDLKNPKDLIGATLLEAYKTNDKIFFEADTTDPLASMLKDFFKENSEPTYETYVKCK</sequence>
<reference evidence="1 2" key="1">
    <citation type="journal article" date="2025" name="Anaerobe">
        <title>Description of Anaerococcus kampingiae sp. nov., Anaerococcus groningensis sp. nov., Anaerococcus martiniensis sp. nov., and Anaerococcus cruorum sp. nov., isolated from human clinical specimens.</title>
        <authorList>
            <person name="Boiten K.E."/>
            <person name="Meijer J."/>
            <person name="van Wezel E.M."/>
            <person name="Veloo A.C.M."/>
        </authorList>
    </citation>
    <scope>NUCLEOTIDE SEQUENCE [LARGE SCALE GENOMIC DNA]</scope>
    <source>
        <strain evidence="1 2">ENR0874</strain>
    </source>
</reference>
<comment type="caution">
    <text evidence="1">The sequence shown here is derived from an EMBL/GenBank/DDBJ whole genome shotgun (WGS) entry which is preliminary data.</text>
</comment>